<evidence type="ECO:0000313" key="2">
    <source>
        <dbReference type="EMBL" id="KAJ8456064.1"/>
    </source>
</evidence>
<feature type="chain" id="PRO_5043675808" evidence="1">
    <location>
        <begin position="19"/>
        <end position="85"/>
    </location>
</feature>
<accession>A0AAV8PKQ4</accession>
<keyword evidence="3" id="KW-1185">Reference proteome</keyword>
<name>A0AAV8PKQ4_ENSVE</name>
<dbReference type="EMBL" id="JAQQAF010000015">
    <property type="protein sequence ID" value="KAJ8456064.1"/>
    <property type="molecule type" value="Genomic_DNA"/>
</dbReference>
<sequence length="85" mass="9209">MAVCVAVGFLGLLSAALGFAAEATRIENGSTDEENGPIDEGYRLVLVVLEGFCVQEEGSLMLDGVFFLTFSYVFPHSSKLKFVRQ</sequence>
<dbReference type="AlphaFoldDB" id="A0AAV8PKQ4"/>
<comment type="caution">
    <text evidence="2">The sequence shown here is derived from an EMBL/GenBank/DDBJ whole genome shotgun (WGS) entry which is preliminary data.</text>
</comment>
<feature type="signal peptide" evidence="1">
    <location>
        <begin position="1"/>
        <end position="18"/>
    </location>
</feature>
<proteinExistence type="predicted"/>
<protein>
    <submittedName>
        <fullName evidence="2">Uncharacterized protein</fullName>
    </submittedName>
</protein>
<evidence type="ECO:0000313" key="3">
    <source>
        <dbReference type="Proteomes" id="UP001222027"/>
    </source>
</evidence>
<dbReference type="Proteomes" id="UP001222027">
    <property type="component" value="Unassembled WGS sequence"/>
</dbReference>
<organism evidence="2 3">
    <name type="scientific">Ensete ventricosum</name>
    <name type="common">Abyssinian banana</name>
    <name type="synonym">Musa ensete</name>
    <dbReference type="NCBI Taxonomy" id="4639"/>
    <lineage>
        <taxon>Eukaryota</taxon>
        <taxon>Viridiplantae</taxon>
        <taxon>Streptophyta</taxon>
        <taxon>Embryophyta</taxon>
        <taxon>Tracheophyta</taxon>
        <taxon>Spermatophyta</taxon>
        <taxon>Magnoliopsida</taxon>
        <taxon>Liliopsida</taxon>
        <taxon>Zingiberales</taxon>
        <taxon>Musaceae</taxon>
        <taxon>Ensete</taxon>
    </lineage>
</organism>
<keyword evidence="1" id="KW-0732">Signal</keyword>
<gene>
    <name evidence="2" type="ORF">OPV22_034807</name>
</gene>
<reference evidence="2 3" key="1">
    <citation type="submission" date="2022-12" db="EMBL/GenBank/DDBJ databases">
        <title>Chromosome-scale assembly of the Ensete ventricosum genome.</title>
        <authorList>
            <person name="Dussert Y."/>
            <person name="Stocks J."/>
            <person name="Wendawek A."/>
            <person name="Woldeyes F."/>
            <person name="Nichols R.A."/>
            <person name="Borrell J.S."/>
        </authorList>
    </citation>
    <scope>NUCLEOTIDE SEQUENCE [LARGE SCALE GENOMIC DNA]</scope>
    <source>
        <strain evidence="3">cv. Maze</strain>
        <tissue evidence="2">Seeds</tissue>
    </source>
</reference>
<evidence type="ECO:0000256" key="1">
    <source>
        <dbReference type="SAM" id="SignalP"/>
    </source>
</evidence>